<feature type="chain" id="PRO_5007550098" description="Lcl C-terminal domain-containing protein" evidence="1">
    <location>
        <begin position="26"/>
        <end position="571"/>
    </location>
</feature>
<keyword evidence="1" id="KW-0732">Signal</keyword>
<dbReference type="PANTHER" id="PTHR46182:SF2">
    <property type="entry name" value="FI19480P1"/>
    <property type="match status" value="1"/>
</dbReference>
<keyword evidence="4" id="KW-1185">Reference proteome</keyword>
<dbReference type="InterPro" id="IPR029865">
    <property type="entry name" value="KIAA0319-like"/>
</dbReference>
<evidence type="ECO:0000313" key="3">
    <source>
        <dbReference type="EMBL" id="KXI26976.1"/>
    </source>
</evidence>
<dbReference type="OrthoDB" id="9815730at2"/>
<dbReference type="RefSeq" id="WP_068381914.1">
    <property type="nucleotide sequence ID" value="NZ_LSNE01000018.1"/>
</dbReference>
<name>A0A148KKZ8_9ALTE</name>
<reference evidence="4" key="1">
    <citation type="submission" date="2016-02" db="EMBL/GenBank/DDBJ databases">
        <authorList>
            <person name="Schultz-Johansen M."/>
            <person name="Glaring M.A."/>
            <person name="Bech P.K."/>
            <person name="Stougaard P."/>
        </authorList>
    </citation>
    <scope>NUCLEOTIDE SEQUENCE [LARGE SCALE GENOMIC DNA]</scope>
    <source>
        <strain evidence="4">S66</strain>
    </source>
</reference>
<dbReference type="InterPro" id="IPR011460">
    <property type="entry name" value="Lcl_C"/>
</dbReference>
<dbReference type="STRING" id="1799789.AX660_02455"/>
<accession>A0A148KKZ8</accession>
<organism evidence="3 4">
    <name type="scientific">Paraglaciecola hydrolytica</name>
    <dbReference type="NCBI Taxonomy" id="1799789"/>
    <lineage>
        <taxon>Bacteria</taxon>
        <taxon>Pseudomonadati</taxon>
        <taxon>Pseudomonadota</taxon>
        <taxon>Gammaproteobacteria</taxon>
        <taxon>Alteromonadales</taxon>
        <taxon>Alteromonadaceae</taxon>
        <taxon>Paraglaciecola</taxon>
    </lineage>
</organism>
<dbReference type="Pfam" id="PF22352">
    <property type="entry name" value="K319L-like_PKD"/>
    <property type="match status" value="2"/>
</dbReference>
<comment type="caution">
    <text evidence="3">The sequence shown here is derived from an EMBL/GenBank/DDBJ whole genome shotgun (WGS) entry which is preliminary data.</text>
</comment>
<dbReference type="Proteomes" id="UP000070299">
    <property type="component" value="Unassembled WGS sequence"/>
</dbReference>
<dbReference type="EMBL" id="LSNE01000018">
    <property type="protein sequence ID" value="KXI26976.1"/>
    <property type="molecule type" value="Genomic_DNA"/>
</dbReference>
<gene>
    <name evidence="3" type="ORF">AX660_02455</name>
</gene>
<feature type="signal peptide" evidence="1">
    <location>
        <begin position="1"/>
        <end position="25"/>
    </location>
</feature>
<dbReference type="GO" id="GO:0016020">
    <property type="term" value="C:membrane"/>
    <property type="evidence" value="ECO:0007669"/>
    <property type="project" value="TreeGrafter"/>
</dbReference>
<dbReference type="PANTHER" id="PTHR46182">
    <property type="entry name" value="FI19480P1"/>
    <property type="match status" value="1"/>
</dbReference>
<dbReference type="GO" id="GO:0031410">
    <property type="term" value="C:cytoplasmic vesicle"/>
    <property type="evidence" value="ECO:0007669"/>
    <property type="project" value="TreeGrafter"/>
</dbReference>
<protein>
    <recommendedName>
        <fullName evidence="2">Lcl C-terminal domain-containing protein</fullName>
    </recommendedName>
</protein>
<evidence type="ECO:0000313" key="4">
    <source>
        <dbReference type="Proteomes" id="UP000070299"/>
    </source>
</evidence>
<evidence type="ECO:0000256" key="1">
    <source>
        <dbReference type="SAM" id="SignalP"/>
    </source>
</evidence>
<proteinExistence type="predicted"/>
<dbReference type="AlphaFoldDB" id="A0A148KKZ8"/>
<dbReference type="InterPro" id="IPR013783">
    <property type="entry name" value="Ig-like_fold"/>
</dbReference>
<evidence type="ECO:0000259" key="2">
    <source>
        <dbReference type="Pfam" id="PF07603"/>
    </source>
</evidence>
<feature type="domain" description="Lcl C-terminal" evidence="2">
    <location>
        <begin position="410"/>
        <end position="568"/>
    </location>
</feature>
<sequence length="571" mass="60658">MSLSKKHLLSLFCSILLLVGLTACSGGSLDSETNTPAVKVIVNAGANKSVDENTTVTISGNAVGQSTELSYAWRASPNLVITHEDKNTASASFVAPTTVTVLTYTFTLEVTDSQGNKGSDTVEYQIQPVNLPPLAVIKASQFAGLAANQYPAGVQVILDGSSSYDPDGIDSSQAISAFKWQQTAGAAVLDGISTNGVSLAFTSPILANDNNLSFSLTVTDVEGAQTTTSINLSVQSASHTLPIVNAGLDHQLSSGEIIILAGVASTSVAAAEPLQYRWLNDSQLIPFIADAQQKQTYAIAPKVTSARMMTFTLEVTDASGNKVEDSVNVNIRPLLLRPLNDTGVTMQATDSALSNNQQNDYPGQDGQRGQDIIATNGLLEKAGRGEQGFDFTRLNAVGDEVDASASNWSCVRDNVTGLIWEVKLANTHIGLQSSAHTFTWYGVEVEGDPTGAQTSLDASCSLSECNTRAYVDALNQLGLCNFNDWRLPTLQELLSIVHFGQEQAPMIDANYFPFTTLNLGSPAWYWTAQSSADGVAEGLPLNAWAVDFASGNDNFLTKTTPVRIRLVRAGR</sequence>
<dbReference type="Gene3D" id="2.60.40.10">
    <property type="entry name" value="Immunoglobulins"/>
    <property type="match status" value="3"/>
</dbReference>
<dbReference type="PROSITE" id="PS51257">
    <property type="entry name" value="PROKAR_LIPOPROTEIN"/>
    <property type="match status" value="1"/>
</dbReference>
<dbReference type="Pfam" id="PF07603">
    <property type="entry name" value="Lcl_C"/>
    <property type="match status" value="1"/>
</dbReference>